<name>A0A1G2JAR6_9BACT</name>
<evidence type="ECO:0000313" key="1">
    <source>
        <dbReference type="EMBL" id="OGZ84205.1"/>
    </source>
</evidence>
<evidence type="ECO:0000313" key="2">
    <source>
        <dbReference type="Proteomes" id="UP000177751"/>
    </source>
</evidence>
<proteinExistence type="predicted"/>
<reference evidence="1 2" key="1">
    <citation type="journal article" date="2016" name="Nat. Commun.">
        <title>Thousands of microbial genomes shed light on interconnected biogeochemical processes in an aquifer system.</title>
        <authorList>
            <person name="Anantharaman K."/>
            <person name="Brown C.T."/>
            <person name="Hug L.A."/>
            <person name="Sharon I."/>
            <person name="Castelle C.J."/>
            <person name="Probst A.J."/>
            <person name="Thomas B.C."/>
            <person name="Singh A."/>
            <person name="Wilkins M.J."/>
            <person name="Karaoz U."/>
            <person name="Brodie E.L."/>
            <person name="Williams K.H."/>
            <person name="Hubbard S.S."/>
            <person name="Banfield J.F."/>
        </authorList>
    </citation>
    <scope>NUCLEOTIDE SEQUENCE [LARGE SCALE GENOMIC DNA]</scope>
</reference>
<organism evidence="1 2">
    <name type="scientific">Candidatus Staskawiczbacteria bacterium RIFOXYC1_FULL_38_18</name>
    <dbReference type="NCBI Taxonomy" id="1802229"/>
    <lineage>
        <taxon>Bacteria</taxon>
        <taxon>Candidatus Staskawicziibacteriota</taxon>
    </lineage>
</organism>
<protein>
    <submittedName>
        <fullName evidence="1">Uncharacterized protein</fullName>
    </submittedName>
</protein>
<dbReference type="STRING" id="1802229.A2401_00570"/>
<dbReference type="AlphaFoldDB" id="A0A1G2JAR6"/>
<sequence>MLDNNGKKSRDPIIGMIGKNTEFLLMFTSEKKAELFLQNIGKKPKYHIVACLLWREIVRKYKVFYKCAAIYDSGKGSSFPIVPLS</sequence>
<dbReference type="EMBL" id="MHPP01000021">
    <property type="protein sequence ID" value="OGZ84205.1"/>
    <property type="molecule type" value="Genomic_DNA"/>
</dbReference>
<gene>
    <name evidence="1" type="ORF">A2401_00570</name>
</gene>
<comment type="caution">
    <text evidence="1">The sequence shown here is derived from an EMBL/GenBank/DDBJ whole genome shotgun (WGS) entry which is preliminary data.</text>
</comment>
<accession>A0A1G2JAR6</accession>
<dbReference type="Proteomes" id="UP000177751">
    <property type="component" value="Unassembled WGS sequence"/>
</dbReference>